<accession>A0A6N3Z1H1</accession>
<keyword evidence="1" id="KW-1133">Transmembrane helix</keyword>
<name>A0A6N3Z1H1_ALIFS</name>
<gene>
    <name evidence="2" type="ORF">GNP77_05825</name>
</gene>
<proteinExistence type="predicted"/>
<evidence type="ECO:0000313" key="2">
    <source>
        <dbReference type="EMBL" id="MUK44894.1"/>
    </source>
</evidence>
<evidence type="ECO:0000256" key="1">
    <source>
        <dbReference type="SAM" id="Phobius"/>
    </source>
</evidence>
<feature type="transmembrane region" description="Helical" evidence="1">
    <location>
        <begin position="64"/>
        <end position="84"/>
    </location>
</feature>
<sequence>MISILYKTAAILLLICPLVFILGNVYLSVKLKSKKIELIKSISNAAPKQFKDRASLVMTEQMPWIAGSAIVFIWFSYPILRFIWGIKKDEITQWKVDIKNIFGKFFLIYFITITCVNLGMASILLIIVDESLFSHN</sequence>
<feature type="transmembrane region" description="Helical" evidence="1">
    <location>
        <begin position="105"/>
        <end position="128"/>
    </location>
</feature>
<evidence type="ECO:0000313" key="3">
    <source>
        <dbReference type="Proteomes" id="UP000435323"/>
    </source>
</evidence>
<organism evidence="2 3">
    <name type="scientific">Aliivibrio fischeri</name>
    <name type="common">Vibrio fischeri</name>
    <dbReference type="NCBI Taxonomy" id="668"/>
    <lineage>
        <taxon>Bacteria</taxon>
        <taxon>Pseudomonadati</taxon>
        <taxon>Pseudomonadota</taxon>
        <taxon>Gammaproteobacteria</taxon>
        <taxon>Vibrionales</taxon>
        <taxon>Vibrionaceae</taxon>
        <taxon>Aliivibrio</taxon>
    </lineage>
</organism>
<dbReference type="AlphaFoldDB" id="A0A6N3Z1H1"/>
<feature type="transmembrane region" description="Helical" evidence="1">
    <location>
        <begin position="9"/>
        <end position="29"/>
    </location>
</feature>
<protein>
    <submittedName>
        <fullName evidence="2">Uncharacterized protein</fullName>
    </submittedName>
</protein>
<dbReference type="Proteomes" id="UP000435323">
    <property type="component" value="Unassembled WGS sequence"/>
</dbReference>
<comment type="caution">
    <text evidence="2">The sequence shown here is derived from an EMBL/GenBank/DDBJ whole genome shotgun (WGS) entry which is preliminary data.</text>
</comment>
<keyword evidence="1" id="KW-0472">Membrane</keyword>
<dbReference type="RefSeq" id="WP_155657481.1">
    <property type="nucleotide sequence ID" value="NZ_WOBC01000004.1"/>
</dbReference>
<dbReference type="EMBL" id="WOBO01000005">
    <property type="protein sequence ID" value="MUK44894.1"/>
    <property type="molecule type" value="Genomic_DNA"/>
</dbReference>
<keyword evidence="1" id="KW-0812">Transmembrane</keyword>
<reference evidence="2 3" key="1">
    <citation type="submission" date="2019-11" db="EMBL/GenBank/DDBJ databases">
        <title>Using colonization assays and comparative genomics to discover symbiosis behaviors and factors in Vibrio fischeri.</title>
        <authorList>
            <person name="Bongrand C."/>
            <person name="Moriano-Gutierrez S."/>
            <person name="Arevalo P."/>
            <person name="Mcfall-Ngai M."/>
            <person name="Visick K."/>
            <person name="Polz M.F."/>
            <person name="Ruby E.G."/>
        </authorList>
    </citation>
    <scope>NUCLEOTIDE SEQUENCE [LARGE SCALE GENOMIC DNA]</scope>
    <source>
        <strain evidence="3">emors.3.2</strain>
    </source>
</reference>